<dbReference type="Gene3D" id="1.10.520.20">
    <property type="entry name" value="N-terminal domain of the delta subunit of the F1F0-ATP synthase"/>
    <property type="match status" value="1"/>
</dbReference>
<accession>A0A2R6Y423</accession>
<evidence type="ECO:0000256" key="1">
    <source>
        <dbReference type="ARBA" id="ARBA00004370"/>
    </source>
</evidence>
<dbReference type="HAMAP" id="MF_01416">
    <property type="entry name" value="ATP_synth_delta_bact"/>
    <property type="match status" value="1"/>
</dbReference>
<dbReference type="InterPro" id="IPR026015">
    <property type="entry name" value="ATP_synth_OSCP/delta_N_sf"/>
</dbReference>
<organism evidence="8 9">
    <name type="scientific">Candidatus Carbonibacillus altaicus</name>
    <dbReference type="NCBI Taxonomy" id="2163959"/>
    <lineage>
        <taxon>Bacteria</taxon>
        <taxon>Bacillati</taxon>
        <taxon>Bacillota</taxon>
        <taxon>Bacilli</taxon>
        <taxon>Bacillales</taxon>
        <taxon>Candidatus Carbonibacillus</taxon>
    </lineage>
</organism>
<keyword evidence="7" id="KW-0139">CF(1)</keyword>
<sequence>MSERLSRRYALALLASYTNTDAQKKALDDLKSIVQYFAEEPLAWKLMTHPLVNKKDKRALIHALTATFDQHIQSFLQIMLDHGRLSLFNDIVLAYERLYQAQTGHLMADVYVARPLEPQLKEKIKQTLEQYFSRHIEIKETVDPKVLGGLVITVDDQRFDGSIRGAIERFKSTLAI</sequence>
<evidence type="ECO:0000256" key="5">
    <source>
        <dbReference type="ARBA" id="ARBA00023136"/>
    </source>
</evidence>
<dbReference type="PANTHER" id="PTHR11910">
    <property type="entry name" value="ATP SYNTHASE DELTA CHAIN"/>
    <property type="match status" value="1"/>
</dbReference>
<comment type="function">
    <text evidence="7">This protein is part of the stalk that links CF(0) to CF(1). It either transmits conformational changes from CF(0) to CF(1) or is implicated in proton conduction.</text>
</comment>
<evidence type="ECO:0000256" key="4">
    <source>
        <dbReference type="ARBA" id="ARBA00023065"/>
    </source>
</evidence>
<dbReference type="AlphaFoldDB" id="A0A2R6Y423"/>
<reference evidence="9" key="1">
    <citation type="journal article" date="2018" name="Sci. Rep.">
        <title>Lignite coal burning seam in the remote Altai Mountains harbors a hydrogen-driven thermophilic microbial community.</title>
        <authorList>
            <person name="Kadnikov V.V."/>
            <person name="Mardanov A.V."/>
            <person name="Ivasenko D.A."/>
            <person name="Antsiferov D.V."/>
            <person name="Beletsky A.V."/>
            <person name="Karnachuk O.V."/>
            <person name="Ravin N.V."/>
        </authorList>
    </citation>
    <scope>NUCLEOTIDE SEQUENCE [LARGE SCALE GENOMIC DNA]</scope>
</reference>
<gene>
    <name evidence="7" type="primary">atpH</name>
    <name evidence="8" type="ORF">BSOLF_1558</name>
</gene>
<evidence type="ECO:0000256" key="7">
    <source>
        <dbReference type="HAMAP-Rule" id="MF_01416"/>
    </source>
</evidence>
<proteinExistence type="inferred from homology"/>
<evidence type="ECO:0000256" key="6">
    <source>
        <dbReference type="ARBA" id="ARBA00023310"/>
    </source>
</evidence>
<dbReference type="NCBIfam" id="TIGR01145">
    <property type="entry name" value="ATP_synt_delta"/>
    <property type="match status" value="1"/>
</dbReference>
<dbReference type="SUPFAM" id="SSF47928">
    <property type="entry name" value="N-terminal domain of the delta subunit of the F1F0-ATP synthase"/>
    <property type="match status" value="1"/>
</dbReference>
<evidence type="ECO:0000313" key="8">
    <source>
        <dbReference type="EMBL" id="PTQ57403.1"/>
    </source>
</evidence>
<name>A0A2R6Y423_9BACL</name>
<dbReference type="GO" id="GO:0046933">
    <property type="term" value="F:proton-transporting ATP synthase activity, rotational mechanism"/>
    <property type="evidence" value="ECO:0007669"/>
    <property type="project" value="UniProtKB-UniRule"/>
</dbReference>
<keyword evidence="4 7" id="KW-0406">Ion transport</keyword>
<protein>
    <recommendedName>
        <fullName evidence="7">ATP synthase subunit delta</fullName>
    </recommendedName>
    <alternativeName>
        <fullName evidence="7">ATP synthase F(1) sector subunit delta</fullName>
    </alternativeName>
    <alternativeName>
        <fullName evidence="7">F-type ATPase subunit delta</fullName>
        <shortName evidence="7">F-ATPase subunit delta</shortName>
    </alternativeName>
</protein>
<evidence type="ECO:0000313" key="9">
    <source>
        <dbReference type="Proteomes" id="UP000244338"/>
    </source>
</evidence>
<keyword evidence="5 7" id="KW-0472">Membrane</keyword>
<comment type="subcellular location">
    <subcellularLocation>
        <location evidence="7">Cell membrane</location>
        <topology evidence="7">Peripheral membrane protein</topology>
    </subcellularLocation>
    <subcellularLocation>
        <location evidence="1">Membrane</location>
    </subcellularLocation>
</comment>
<dbReference type="GO" id="GO:0005886">
    <property type="term" value="C:plasma membrane"/>
    <property type="evidence" value="ECO:0007669"/>
    <property type="project" value="UniProtKB-SubCell"/>
</dbReference>
<dbReference type="GO" id="GO:0045259">
    <property type="term" value="C:proton-transporting ATP synthase complex"/>
    <property type="evidence" value="ECO:0007669"/>
    <property type="project" value="UniProtKB-KW"/>
</dbReference>
<dbReference type="PRINTS" id="PR00125">
    <property type="entry name" value="ATPASEDELTA"/>
</dbReference>
<evidence type="ECO:0000256" key="3">
    <source>
        <dbReference type="ARBA" id="ARBA00022781"/>
    </source>
</evidence>
<dbReference type="Proteomes" id="UP000244338">
    <property type="component" value="Unassembled WGS sequence"/>
</dbReference>
<dbReference type="EMBL" id="PEBX01000007">
    <property type="protein sequence ID" value="PTQ57403.1"/>
    <property type="molecule type" value="Genomic_DNA"/>
</dbReference>
<comment type="function">
    <text evidence="7">F(1)F(0) ATP synthase produces ATP from ADP in the presence of a proton or sodium gradient. F-type ATPases consist of two structural domains, F(1) containing the extramembraneous catalytic core and F(0) containing the membrane proton channel, linked together by a central stalk and a peripheral stalk. During catalysis, ATP synthesis in the catalytic domain of F(1) is coupled via a rotary mechanism of the central stalk subunits to proton translocation.</text>
</comment>
<keyword evidence="3 7" id="KW-0375">Hydrogen ion transport</keyword>
<dbReference type="InterPro" id="IPR000711">
    <property type="entry name" value="ATPase_OSCP/dsu"/>
</dbReference>
<evidence type="ECO:0000256" key="2">
    <source>
        <dbReference type="ARBA" id="ARBA00022448"/>
    </source>
</evidence>
<comment type="similarity">
    <text evidence="7">Belongs to the ATPase delta chain family.</text>
</comment>
<keyword evidence="2 7" id="KW-0813">Transport</keyword>
<dbReference type="Pfam" id="PF00213">
    <property type="entry name" value="OSCP"/>
    <property type="match status" value="1"/>
</dbReference>
<keyword evidence="7" id="KW-1003">Cell membrane</keyword>
<keyword evidence="6 7" id="KW-0066">ATP synthesis</keyword>
<comment type="caution">
    <text evidence="8">The sequence shown here is derived from an EMBL/GenBank/DDBJ whole genome shotgun (WGS) entry which is preliminary data.</text>
</comment>